<dbReference type="InterPro" id="IPR036691">
    <property type="entry name" value="Endo/exonu/phosph_ase_sf"/>
</dbReference>
<name>A0A5D3CK94_CUCMM</name>
<proteinExistence type="predicted"/>
<dbReference type="SUPFAM" id="SSF56219">
    <property type="entry name" value="DNase I-like"/>
    <property type="match status" value="1"/>
</dbReference>
<evidence type="ECO:0000313" key="5">
    <source>
        <dbReference type="Proteomes" id="UP000321947"/>
    </source>
</evidence>
<organism evidence="3 5">
    <name type="scientific">Cucumis melo var. makuwa</name>
    <name type="common">Oriental melon</name>
    <dbReference type="NCBI Taxonomy" id="1194695"/>
    <lineage>
        <taxon>Eukaryota</taxon>
        <taxon>Viridiplantae</taxon>
        <taxon>Streptophyta</taxon>
        <taxon>Embryophyta</taxon>
        <taxon>Tracheophyta</taxon>
        <taxon>Spermatophyta</taxon>
        <taxon>Magnoliopsida</taxon>
        <taxon>eudicotyledons</taxon>
        <taxon>Gunneridae</taxon>
        <taxon>Pentapetalae</taxon>
        <taxon>rosids</taxon>
        <taxon>fabids</taxon>
        <taxon>Cucurbitales</taxon>
        <taxon>Cucurbitaceae</taxon>
        <taxon>Benincaseae</taxon>
        <taxon>Cucumis</taxon>
    </lineage>
</organism>
<dbReference type="Proteomes" id="UP000321393">
    <property type="component" value="Unassembled WGS sequence"/>
</dbReference>
<gene>
    <name evidence="3" type="ORF">E5676_scaffold263G00260</name>
    <name evidence="2" type="ORF">E6C27_scaffold19G00730</name>
</gene>
<dbReference type="Proteomes" id="UP000321947">
    <property type="component" value="Unassembled WGS sequence"/>
</dbReference>
<dbReference type="PANTHER" id="PTHR19446">
    <property type="entry name" value="REVERSE TRANSCRIPTASES"/>
    <property type="match status" value="1"/>
</dbReference>
<reference evidence="4 5" key="1">
    <citation type="submission" date="2019-08" db="EMBL/GenBank/DDBJ databases">
        <title>Draft genome sequences of two oriental melons (Cucumis melo L. var makuwa).</title>
        <authorList>
            <person name="Kwon S.-Y."/>
        </authorList>
    </citation>
    <scope>NUCLEOTIDE SEQUENCE [LARGE SCALE GENOMIC DNA]</scope>
    <source>
        <strain evidence="5">cv. Chang Bougi</strain>
        <strain evidence="4">cv. SW 3</strain>
        <tissue evidence="3">Leaf</tissue>
    </source>
</reference>
<dbReference type="OrthoDB" id="1937528at2759"/>
<dbReference type="Gene3D" id="3.60.10.10">
    <property type="entry name" value="Endonuclease/exonuclease/phosphatase"/>
    <property type="match status" value="1"/>
</dbReference>
<comment type="caution">
    <text evidence="3">The sequence shown here is derived from an EMBL/GenBank/DDBJ whole genome shotgun (WGS) entry which is preliminary data.</text>
</comment>
<dbReference type="AlphaFoldDB" id="A0A5D3CK94"/>
<evidence type="ECO:0000313" key="3">
    <source>
        <dbReference type="EMBL" id="TYK11584.1"/>
    </source>
</evidence>
<protein>
    <submittedName>
        <fullName evidence="3">LINE-1 retrotransposable element ORF2 protein</fullName>
    </submittedName>
</protein>
<dbReference type="STRING" id="1194695.A0A5D3CK94"/>
<evidence type="ECO:0000313" key="4">
    <source>
        <dbReference type="Proteomes" id="UP000321393"/>
    </source>
</evidence>
<feature type="domain" description="Reverse transcriptase" evidence="1">
    <location>
        <begin position="211"/>
        <end position="315"/>
    </location>
</feature>
<dbReference type="InterPro" id="IPR000477">
    <property type="entry name" value="RT_dom"/>
</dbReference>
<dbReference type="EMBL" id="SSTD01010688">
    <property type="protein sequence ID" value="TYK11584.1"/>
    <property type="molecule type" value="Genomic_DNA"/>
</dbReference>
<evidence type="ECO:0000259" key="1">
    <source>
        <dbReference type="Pfam" id="PF00078"/>
    </source>
</evidence>
<dbReference type="Pfam" id="PF00078">
    <property type="entry name" value="RVT_1"/>
    <property type="match status" value="1"/>
</dbReference>
<accession>A0A5D3CK94</accession>
<sequence length="321" mass="36925">MALFNNFIKENELIDPLSLNNKYTWSNLKLNPIFSRLDRFLFSKGWEQTFSIHTSRTLERIVLDHFPIVLESPHIKWGPCPFRLNNTSLKDKDFKKNFQDWWNKSKHVGFPGYAFIQSLKTLSKFTKNGSTTNQSPTLTKLSFASLSMKKKSKAQLCPLAMKRAPDRMVTPCSSTKKHWNNLKGDLLNVFKDFHKKGIVNNNINNTYIALINKKDKCNMPSDYRPISLTTSLYKIMAKALGNKLKTNLPDTVAENQMAFIKGRQITDAILITNEAIDTWKQRKTKGFVLKLDIEKAFDKISWSLSTSCLQRKTFQSNGENG</sequence>
<dbReference type="EMBL" id="SSTE01022979">
    <property type="protein sequence ID" value="KAA0026124.1"/>
    <property type="molecule type" value="Genomic_DNA"/>
</dbReference>
<evidence type="ECO:0000313" key="2">
    <source>
        <dbReference type="EMBL" id="KAA0026124.1"/>
    </source>
</evidence>